<evidence type="ECO:0000313" key="2">
    <source>
        <dbReference type="Proteomes" id="UP000274346"/>
    </source>
</evidence>
<dbReference type="EMBL" id="LR131271">
    <property type="protein sequence ID" value="VDR26602.1"/>
    <property type="molecule type" value="Genomic_DNA"/>
</dbReference>
<protein>
    <submittedName>
        <fullName evidence="1">Uncharacterized protein</fullName>
    </submittedName>
</protein>
<organism evidence="1 2">
    <name type="scientific">Raoultella terrigena</name>
    <name type="common">Klebsiella terrigena</name>
    <dbReference type="NCBI Taxonomy" id="577"/>
    <lineage>
        <taxon>Bacteria</taxon>
        <taxon>Pseudomonadati</taxon>
        <taxon>Pseudomonadota</taxon>
        <taxon>Gammaproteobacteria</taxon>
        <taxon>Enterobacterales</taxon>
        <taxon>Enterobacteriaceae</taxon>
        <taxon>Klebsiella/Raoultella group</taxon>
        <taxon>Raoultella</taxon>
    </lineage>
</organism>
<gene>
    <name evidence="1" type="ORF">NCTC13098_02953</name>
</gene>
<dbReference type="Proteomes" id="UP000274346">
    <property type="component" value="Chromosome"/>
</dbReference>
<name>A0A3P8KWF8_RAOTE</name>
<reference evidence="1 2" key="1">
    <citation type="submission" date="2018-12" db="EMBL/GenBank/DDBJ databases">
        <authorList>
            <consortium name="Pathogen Informatics"/>
        </authorList>
    </citation>
    <scope>NUCLEOTIDE SEQUENCE [LARGE SCALE GENOMIC DNA]</scope>
    <source>
        <strain evidence="1 2">NCTC13098</strain>
    </source>
</reference>
<accession>A0A3P8KWF8</accession>
<sequence>MLMRNYQFWEVVFEYVHHPLLSPFLHMQHIYLNSLVQHDY</sequence>
<evidence type="ECO:0000313" key="1">
    <source>
        <dbReference type="EMBL" id="VDR26602.1"/>
    </source>
</evidence>
<proteinExistence type="predicted"/>
<dbReference type="KEGG" id="rtg:NCTC13098_02953"/>
<dbReference type="AlphaFoldDB" id="A0A3P8KWF8"/>